<protein>
    <recommendedName>
        <fullName evidence="3">F-box domain-containing protein</fullName>
    </recommendedName>
</protein>
<proteinExistence type="predicted"/>
<keyword evidence="2" id="KW-1185">Reference proteome</keyword>
<reference evidence="1" key="1">
    <citation type="journal article" date="2020" name="Stud. Mycol.">
        <title>101 Dothideomycetes genomes: a test case for predicting lifestyles and emergence of pathogens.</title>
        <authorList>
            <person name="Haridas S."/>
            <person name="Albert R."/>
            <person name="Binder M."/>
            <person name="Bloem J."/>
            <person name="Labutti K."/>
            <person name="Salamov A."/>
            <person name="Andreopoulos B."/>
            <person name="Baker S."/>
            <person name="Barry K."/>
            <person name="Bills G."/>
            <person name="Bluhm B."/>
            <person name="Cannon C."/>
            <person name="Castanera R."/>
            <person name="Culley D."/>
            <person name="Daum C."/>
            <person name="Ezra D."/>
            <person name="Gonzalez J."/>
            <person name="Henrissat B."/>
            <person name="Kuo A."/>
            <person name="Liang C."/>
            <person name="Lipzen A."/>
            <person name="Lutzoni F."/>
            <person name="Magnuson J."/>
            <person name="Mondo S."/>
            <person name="Nolan M."/>
            <person name="Ohm R."/>
            <person name="Pangilinan J."/>
            <person name="Park H.-J."/>
            <person name="Ramirez L."/>
            <person name="Alfaro M."/>
            <person name="Sun H."/>
            <person name="Tritt A."/>
            <person name="Yoshinaga Y."/>
            <person name="Zwiers L.-H."/>
            <person name="Turgeon B."/>
            <person name="Goodwin S."/>
            <person name="Spatafora J."/>
            <person name="Crous P."/>
            <person name="Grigoriev I."/>
        </authorList>
    </citation>
    <scope>NUCLEOTIDE SEQUENCE</scope>
    <source>
        <strain evidence="1">CBS 269.34</strain>
    </source>
</reference>
<sequence length="337" mass="38067">MSSALLPPSALPLPLELFLQIIEHIVATPHGAVPIAFPQSDIRTRTLYSLLFVCKPISKAVSSYLYAYCLHLNTPSRVEKIRAQAGPPDSGWLSRLIYGTPQSFEPPPITSLYLCHSIPEWYQYENLRVSTGLLKLVAPTLKRLALFLPVANISQAVRYELTGGALARLTVLEELVSSHSAFFRDPGPDVTLPSLRRLALTGPLHEQELKFLSKCTHLETLVYRRNWFEAWSDPKEIDDVFNAYTGPALRVMLVAEAMHHGPPKGGRTFHEDDPIKFYEVDVPTSYYGDENAEHPLCYEFIREGGVRGTIWQEEARKLEDFATAKKRLERIRAILNQ</sequence>
<evidence type="ECO:0008006" key="3">
    <source>
        <dbReference type="Google" id="ProtNLM"/>
    </source>
</evidence>
<gene>
    <name evidence="1" type="ORF">BU16DRAFT_308768</name>
</gene>
<accession>A0A6A6R5Z7</accession>
<evidence type="ECO:0000313" key="1">
    <source>
        <dbReference type="EMBL" id="KAF2498897.1"/>
    </source>
</evidence>
<dbReference type="OrthoDB" id="6365676at2759"/>
<dbReference type="AlphaFoldDB" id="A0A6A6R5Z7"/>
<dbReference type="EMBL" id="MU004185">
    <property type="protein sequence ID" value="KAF2498897.1"/>
    <property type="molecule type" value="Genomic_DNA"/>
</dbReference>
<dbReference type="Proteomes" id="UP000799750">
    <property type="component" value="Unassembled WGS sequence"/>
</dbReference>
<organism evidence="1 2">
    <name type="scientific">Lophium mytilinum</name>
    <dbReference type="NCBI Taxonomy" id="390894"/>
    <lineage>
        <taxon>Eukaryota</taxon>
        <taxon>Fungi</taxon>
        <taxon>Dikarya</taxon>
        <taxon>Ascomycota</taxon>
        <taxon>Pezizomycotina</taxon>
        <taxon>Dothideomycetes</taxon>
        <taxon>Pleosporomycetidae</taxon>
        <taxon>Mytilinidiales</taxon>
        <taxon>Mytilinidiaceae</taxon>
        <taxon>Lophium</taxon>
    </lineage>
</organism>
<evidence type="ECO:0000313" key="2">
    <source>
        <dbReference type="Proteomes" id="UP000799750"/>
    </source>
</evidence>
<name>A0A6A6R5Z7_9PEZI</name>